<feature type="compositionally biased region" description="Polar residues" evidence="1">
    <location>
        <begin position="704"/>
        <end position="733"/>
    </location>
</feature>
<accession>A0A2A9P701</accession>
<feature type="compositionally biased region" description="Polar residues" evidence="1">
    <location>
        <begin position="578"/>
        <end position="589"/>
    </location>
</feature>
<dbReference type="OrthoDB" id="10686893at2759"/>
<feature type="region of interest" description="Disordered" evidence="1">
    <location>
        <begin position="656"/>
        <end position="686"/>
    </location>
</feature>
<sequence>MAILHHIITAVALTCCVYDVVAKDAGLADSADIRGVVNHGYGFSKGSHGAATELSNAVEAAIRIPTGSKLNRRQASAADNTQSSQRKRKNLFAGRRSAPRPAKRPLPTNVQSVQPAQDMPKTDGAQLSPNNEAAQPATVSAAPKPGVGRHRFNPLSVSRRPSRTRTTKPGRVVMPDSKPSDGQHQFNHQPSETSTEKPDGVVTPDPKPSVGRHRFSPLSVSRRPSRTWTRTPRRVVMLDSELSNGQHQFNPLSVSRRPSRTSTTRPRRFARQTRRKNLLAGRRPPPRPAMRPSPSRPSSSAIVPSHTGATASSKSVESLPSWTTSISMVVPTSSESVMETASTTASLETQAVGGTTVVSAPEEETTLITKSPSSASETGQPTKPASETVLPPTTLETQAVEGTTVVPTREEKTPLTREKELSTSETIGAESNEPTNPVLETVLPTTSLETQAGEGTTILSSAPEEKTTLITKSSSTSGTITTAATEPVIEVALPTTPLATEAVRESTVAVPQEEKTTLTTKSSSMSGTIPTAATKPAKEVALPVTSEPAIEVALPTTSLATEAVRESTVAVPQEKKTTLITKMSSTSGAIRTATAEPAKPDQTESSPETGISSADSAHASSSTASIGLESSVGNAYPSSSMTSVGLPSSVGNAYPSSSMTSVGFPSSASNSKAYPSSSSTTSRSSASAKAPVAAATEASLAVPSESSSTPVTGVQSAVPASTHPATQGQAANFTSVIPGVARTSDAGMNGADSKPTSVSQVEMATVVLDSVSSIATSCPSSTNCGYVTRTVPAYTVICPADMLASPAKQTSSPESSSHETVKATLTAKVTVVYTIMSCPQQTSNTTCSVGSTATQHITTTYRPNEKSDNSLALEFGGFVNLSEVVNSGSTMEGNEVGKADSGVSNVANAGVELHDLASSVDQEASVHDDSVLPAQQEAGNDSNSC</sequence>
<evidence type="ECO:0000256" key="2">
    <source>
        <dbReference type="SAM" id="SignalP"/>
    </source>
</evidence>
<feature type="region of interest" description="Disordered" evidence="1">
    <location>
        <begin position="511"/>
        <end position="532"/>
    </location>
</feature>
<dbReference type="STRING" id="268505.A0A2A9P701"/>
<dbReference type="EMBL" id="LAZP02000512">
    <property type="protein sequence ID" value="PFH56771.1"/>
    <property type="molecule type" value="Genomic_DNA"/>
</dbReference>
<feature type="compositionally biased region" description="Low complexity" evidence="1">
    <location>
        <begin position="665"/>
        <end position="686"/>
    </location>
</feature>
<organism evidence="3 4">
    <name type="scientific">Ophiocordyceps unilateralis</name>
    <name type="common">Zombie-ant fungus</name>
    <name type="synonym">Torrubia unilateralis</name>
    <dbReference type="NCBI Taxonomy" id="268505"/>
    <lineage>
        <taxon>Eukaryota</taxon>
        <taxon>Fungi</taxon>
        <taxon>Dikarya</taxon>
        <taxon>Ascomycota</taxon>
        <taxon>Pezizomycotina</taxon>
        <taxon>Sordariomycetes</taxon>
        <taxon>Hypocreomycetidae</taxon>
        <taxon>Hypocreales</taxon>
        <taxon>Ophiocordycipitaceae</taxon>
        <taxon>Ophiocordyceps</taxon>
    </lineage>
</organism>
<feature type="signal peptide" evidence="2">
    <location>
        <begin position="1"/>
        <end position="22"/>
    </location>
</feature>
<feature type="compositionally biased region" description="Low complexity" evidence="1">
    <location>
        <begin position="517"/>
        <end position="528"/>
    </location>
</feature>
<feature type="compositionally biased region" description="Low complexity" evidence="1">
    <location>
        <begin position="219"/>
        <end position="230"/>
    </location>
</feature>
<comment type="caution">
    <text evidence="3">The sequence shown here is derived from an EMBL/GenBank/DDBJ whole genome shotgun (WGS) entry which is preliminary data.</text>
</comment>
<reference evidence="3 4" key="1">
    <citation type="journal article" date="2015" name="BMC Genomics">
        <title>Gene expression during zombie ant biting behavior reflects the complexity underlying fungal parasitic behavioral manipulation.</title>
        <authorList>
            <person name="de Bekker C."/>
            <person name="Ohm R.A."/>
            <person name="Loreto R.G."/>
            <person name="Sebastian A."/>
            <person name="Albert I."/>
            <person name="Merrow M."/>
            <person name="Brachmann A."/>
            <person name="Hughes D.P."/>
        </authorList>
    </citation>
    <scope>NUCLEOTIDE SEQUENCE [LARGE SCALE GENOMIC DNA]</scope>
    <source>
        <strain evidence="3 4">SC16a</strain>
    </source>
</reference>
<evidence type="ECO:0000256" key="1">
    <source>
        <dbReference type="SAM" id="MobiDB-lite"/>
    </source>
</evidence>
<dbReference type="AlphaFoldDB" id="A0A2A9P701"/>
<feature type="compositionally biased region" description="Polar residues" evidence="1">
    <location>
        <begin position="241"/>
        <end position="253"/>
    </location>
</feature>
<reference evidence="3 4" key="2">
    <citation type="journal article" date="2017" name="Sci. Rep.">
        <title>Ant-infecting Ophiocordyceps genomes reveal a high diversity of potential behavioral manipulation genes and a possible major role for enterotoxins.</title>
        <authorList>
            <person name="de Bekker C."/>
            <person name="Ohm R.A."/>
            <person name="Evans H.C."/>
            <person name="Brachmann A."/>
            <person name="Hughes D.P."/>
        </authorList>
    </citation>
    <scope>NUCLEOTIDE SEQUENCE [LARGE SCALE GENOMIC DNA]</scope>
    <source>
        <strain evidence="3 4">SC16a</strain>
    </source>
</reference>
<dbReference type="Proteomes" id="UP000037136">
    <property type="component" value="Unassembled WGS sequence"/>
</dbReference>
<feature type="region of interest" description="Disordered" evidence="1">
    <location>
        <begin position="919"/>
        <end position="945"/>
    </location>
</feature>
<keyword evidence="4" id="KW-1185">Reference proteome</keyword>
<protein>
    <submittedName>
        <fullName evidence="3">Uncharacterized protein</fullName>
    </submittedName>
</protein>
<gene>
    <name evidence="3" type="ORF">XA68_16019</name>
</gene>
<evidence type="ECO:0000313" key="3">
    <source>
        <dbReference type="EMBL" id="PFH56771.1"/>
    </source>
</evidence>
<feature type="region of interest" description="Disordered" evidence="1">
    <location>
        <begin position="571"/>
        <end position="625"/>
    </location>
</feature>
<proteinExistence type="predicted"/>
<feature type="compositionally biased region" description="Polar residues" evidence="1">
    <location>
        <begin position="307"/>
        <end position="320"/>
    </location>
</feature>
<feature type="region of interest" description="Disordered" evidence="1">
    <location>
        <begin position="361"/>
        <end position="474"/>
    </location>
</feature>
<feature type="compositionally biased region" description="Polar residues" evidence="1">
    <location>
        <begin position="73"/>
        <end position="84"/>
    </location>
</feature>
<feature type="compositionally biased region" description="Pro residues" evidence="1">
    <location>
        <begin position="286"/>
        <end position="295"/>
    </location>
</feature>
<feature type="compositionally biased region" description="Polar residues" evidence="1">
    <location>
        <begin position="443"/>
        <end position="460"/>
    </location>
</feature>
<feature type="compositionally biased region" description="Basic residues" evidence="1">
    <location>
        <begin position="265"/>
        <end position="277"/>
    </location>
</feature>
<keyword evidence="2" id="KW-0732">Signal</keyword>
<feature type="compositionally biased region" description="Low complexity" evidence="1">
    <location>
        <begin position="612"/>
        <end position="625"/>
    </location>
</feature>
<feature type="region of interest" description="Disordered" evidence="1">
    <location>
        <begin position="65"/>
        <end position="320"/>
    </location>
</feature>
<feature type="chain" id="PRO_5012315328" evidence="2">
    <location>
        <begin position="23"/>
        <end position="945"/>
    </location>
</feature>
<name>A0A2A9P701_OPHUN</name>
<feature type="compositionally biased region" description="Polar residues" evidence="1">
    <location>
        <begin position="366"/>
        <end position="385"/>
    </location>
</feature>
<evidence type="ECO:0000313" key="4">
    <source>
        <dbReference type="Proteomes" id="UP000037136"/>
    </source>
</evidence>
<feature type="compositionally biased region" description="Basic and acidic residues" evidence="1">
    <location>
        <begin position="408"/>
        <end position="422"/>
    </location>
</feature>
<feature type="region of interest" description="Disordered" evidence="1">
    <location>
        <begin position="700"/>
        <end position="733"/>
    </location>
</feature>
<feature type="compositionally biased region" description="Polar residues" evidence="1">
    <location>
        <begin position="180"/>
        <end position="193"/>
    </location>
</feature>